<keyword evidence="7 8" id="KW-0472">Membrane</keyword>
<feature type="transmembrane region" description="Helical" evidence="8">
    <location>
        <begin position="183"/>
        <end position="206"/>
    </location>
</feature>
<dbReference type="Gene3D" id="1.10.3720.10">
    <property type="entry name" value="MetI-like"/>
    <property type="match status" value="1"/>
</dbReference>
<keyword evidence="11" id="KW-1185">Reference proteome</keyword>
<proteinExistence type="inferred from homology"/>
<comment type="subcellular location">
    <subcellularLocation>
        <location evidence="1 8">Cell membrane</location>
        <topology evidence="1 8">Multi-pass membrane protein</topology>
    </subcellularLocation>
</comment>
<keyword evidence="4" id="KW-1003">Cell membrane</keyword>
<dbReference type="RefSeq" id="WP_189469740.1">
    <property type="nucleotide sequence ID" value="NZ_BMXS01000012.1"/>
</dbReference>
<dbReference type="PANTHER" id="PTHR32243:SF18">
    <property type="entry name" value="INNER MEMBRANE ABC TRANSPORTER PERMEASE PROTEIN YCJP"/>
    <property type="match status" value="1"/>
</dbReference>
<dbReference type="PROSITE" id="PS50928">
    <property type="entry name" value="ABC_TM1"/>
    <property type="match status" value="1"/>
</dbReference>
<evidence type="ECO:0000256" key="4">
    <source>
        <dbReference type="ARBA" id="ARBA00022475"/>
    </source>
</evidence>
<accession>A0ABQ2YW97</accession>
<dbReference type="EMBL" id="BMXS01000012">
    <property type="protein sequence ID" value="GGX96623.1"/>
    <property type="molecule type" value="Genomic_DNA"/>
</dbReference>
<keyword evidence="6 8" id="KW-1133">Transmembrane helix</keyword>
<dbReference type="Pfam" id="PF00528">
    <property type="entry name" value="BPD_transp_1"/>
    <property type="match status" value="1"/>
</dbReference>
<dbReference type="InterPro" id="IPR000515">
    <property type="entry name" value="MetI-like"/>
</dbReference>
<evidence type="ECO:0000256" key="5">
    <source>
        <dbReference type="ARBA" id="ARBA00022692"/>
    </source>
</evidence>
<dbReference type="InterPro" id="IPR035906">
    <property type="entry name" value="MetI-like_sf"/>
</dbReference>
<evidence type="ECO:0000313" key="11">
    <source>
        <dbReference type="Proteomes" id="UP000653056"/>
    </source>
</evidence>
<evidence type="ECO:0000256" key="1">
    <source>
        <dbReference type="ARBA" id="ARBA00004651"/>
    </source>
</evidence>
<sequence length="279" mass="30681">MRGYPRKLIFYAAIVLLVLFTTLPVLYAVITIFKQESELYRFGANPFIYETAPTLDHLVYLFTSTPFPTFAMNSLVIGLCVVAITVILAVPAAYSLARLTGHWGEHSGMAIFLVYLIPPTLLFIPLFRIVVTLGLANSIWSLVLVLPTITIPFCTWLLLGFFRSIPRQLDEAALLDGCTRFQAFWKVVLPQALPGIGACIVFAFSLSLSNYIYAVTFISESASRNISAGVPTELIRGDVYFWPSLMAATTAVAIPLGIAYGLLFDYLVRGFQSAGAKEG</sequence>
<keyword evidence="3 8" id="KW-0813">Transport</keyword>
<evidence type="ECO:0000256" key="2">
    <source>
        <dbReference type="ARBA" id="ARBA00009047"/>
    </source>
</evidence>
<dbReference type="Proteomes" id="UP000653056">
    <property type="component" value="Unassembled WGS sequence"/>
</dbReference>
<dbReference type="SUPFAM" id="SSF161098">
    <property type="entry name" value="MetI-like"/>
    <property type="match status" value="1"/>
</dbReference>
<gene>
    <name evidence="10" type="ORF">GCM10007160_25310</name>
</gene>
<evidence type="ECO:0000313" key="10">
    <source>
        <dbReference type="EMBL" id="GGX96623.1"/>
    </source>
</evidence>
<organism evidence="10 11">
    <name type="scientific">Litchfieldella qijiaojingensis</name>
    <dbReference type="NCBI Taxonomy" id="980347"/>
    <lineage>
        <taxon>Bacteria</taxon>
        <taxon>Pseudomonadati</taxon>
        <taxon>Pseudomonadota</taxon>
        <taxon>Gammaproteobacteria</taxon>
        <taxon>Oceanospirillales</taxon>
        <taxon>Halomonadaceae</taxon>
        <taxon>Litchfieldella</taxon>
    </lineage>
</organism>
<evidence type="ECO:0000256" key="7">
    <source>
        <dbReference type="ARBA" id="ARBA00023136"/>
    </source>
</evidence>
<feature type="transmembrane region" description="Helical" evidence="8">
    <location>
        <begin position="139"/>
        <end position="162"/>
    </location>
</feature>
<evidence type="ECO:0000256" key="3">
    <source>
        <dbReference type="ARBA" id="ARBA00022448"/>
    </source>
</evidence>
<reference evidence="11" key="1">
    <citation type="journal article" date="2019" name="Int. J. Syst. Evol. Microbiol.">
        <title>The Global Catalogue of Microorganisms (GCM) 10K type strain sequencing project: providing services to taxonomists for standard genome sequencing and annotation.</title>
        <authorList>
            <consortium name="The Broad Institute Genomics Platform"/>
            <consortium name="The Broad Institute Genome Sequencing Center for Infectious Disease"/>
            <person name="Wu L."/>
            <person name="Ma J."/>
        </authorList>
    </citation>
    <scope>NUCLEOTIDE SEQUENCE [LARGE SCALE GENOMIC DNA]</scope>
    <source>
        <strain evidence="11">KCTC 22228</strain>
    </source>
</reference>
<dbReference type="InterPro" id="IPR050901">
    <property type="entry name" value="BP-dep_ABC_trans_perm"/>
</dbReference>
<dbReference type="CDD" id="cd06261">
    <property type="entry name" value="TM_PBP2"/>
    <property type="match status" value="1"/>
</dbReference>
<dbReference type="PANTHER" id="PTHR32243">
    <property type="entry name" value="MALTOSE TRANSPORT SYSTEM PERMEASE-RELATED"/>
    <property type="match status" value="1"/>
</dbReference>
<name>A0ABQ2YW97_9GAMM</name>
<protein>
    <submittedName>
        <fullName evidence="10">ABC transporter permease</fullName>
    </submittedName>
</protein>
<comment type="caution">
    <text evidence="10">The sequence shown here is derived from an EMBL/GenBank/DDBJ whole genome shotgun (WGS) entry which is preliminary data.</text>
</comment>
<feature type="transmembrane region" description="Helical" evidence="8">
    <location>
        <begin position="240"/>
        <end position="263"/>
    </location>
</feature>
<evidence type="ECO:0000256" key="6">
    <source>
        <dbReference type="ARBA" id="ARBA00022989"/>
    </source>
</evidence>
<feature type="domain" description="ABC transmembrane type-1" evidence="9">
    <location>
        <begin position="71"/>
        <end position="264"/>
    </location>
</feature>
<comment type="similarity">
    <text evidence="2">Belongs to the binding-protein-dependent transport system permease family. MalFG subfamily.</text>
</comment>
<feature type="transmembrane region" description="Helical" evidence="8">
    <location>
        <begin position="9"/>
        <end position="33"/>
    </location>
</feature>
<evidence type="ECO:0000256" key="8">
    <source>
        <dbReference type="RuleBase" id="RU363032"/>
    </source>
</evidence>
<evidence type="ECO:0000259" key="9">
    <source>
        <dbReference type="PROSITE" id="PS50928"/>
    </source>
</evidence>
<keyword evidence="5 8" id="KW-0812">Transmembrane</keyword>
<feature type="transmembrane region" description="Helical" evidence="8">
    <location>
        <begin position="75"/>
        <end position="97"/>
    </location>
</feature>
<feature type="transmembrane region" description="Helical" evidence="8">
    <location>
        <begin position="109"/>
        <end position="127"/>
    </location>
</feature>